<comment type="caution">
    <text evidence="2">The sequence shown here is derived from an EMBL/GenBank/DDBJ whole genome shotgun (WGS) entry which is preliminary data.</text>
</comment>
<dbReference type="EMBL" id="SMMX01000018">
    <property type="protein sequence ID" value="TDA20592.1"/>
    <property type="molecule type" value="Genomic_DNA"/>
</dbReference>
<dbReference type="Pfam" id="PF14751">
    <property type="entry name" value="DUF4474"/>
    <property type="match status" value="1"/>
</dbReference>
<keyword evidence="3" id="KW-1185">Reference proteome</keyword>
<protein>
    <submittedName>
        <fullName evidence="2">DUF4474 domain-containing protein</fullName>
    </submittedName>
</protein>
<gene>
    <name evidence="2" type="ORF">E1963_16175</name>
</gene>
<evidence type="ECO:0000313" key="2">
    <source>
        <dbReference type="EMBL" id="TDA20592.1"/>
    </source>
</evidence>
<evidence type="ECO:0000259" key="1">
    <source>
        <dbReference type="Pfam" id="PF14751"/>
    </source>
</evidence>
<dbReference type="AlphaFoldDB" id="A0A4R4FAE7"/>
<sequence>MYLLFPLLLLFMMVLAVIFHFRKKRIICKIKCMCTEEKLELLNELTAPFGFCYELCHDVFTSRTDAWQRDFGYRWLYDKNAAHFNMVFDCEPVYFDYDGRTWMLEFWKGQYGINIGGEIGIYQAERIIPPAERKHALFHAVPEKEMLSFSVRMYNGTSLLYNLSCRKHWWLAGFSMGCYSVPELLKMDITITFGNRQMMYAFLDSMYETGYCPGDINICGNSVSFVFDRPKTPQPRMSHLFISAWALWKDRLFLFFYCRITKVFCHTLDKLLYLYEYLPFVFRHMMRIHCYSRRKPRRRKQS</sequence>
<organism evidence="2 3">
    <name type="scientific">Extibacter muris</name>
    <dbReference type="NCBI Taxonomy" id="1796622"/>
    <lineage>
        <taxon>Bacteria</taxon>
        <taxon>Bacillati</taxon>
        <taxon>Bacillota</taxon>
        <taxon>Clostridia</taxon>
        <taxon>Lachnospirales</taxon>
        <taxon>Lachnospiraceae</taxon>
        <taxon>Extibacter</taxon>
    </lineage>
</organism>
<proteinExistence type="predicted"/>
<dbReference type="RefSeq" id="WP_132280222.1">
    <property type="nucleotide sequence ID" value="NZ_JAOBST010000041.1"/>
</dbReference>
<accession>A0A4R4FAE7</accession>
<feature type="domain" description="DUF4474" evidence="1">
    <location>
        <begin position="42"/>
        <end position="282"/>
    </location>
</feature>
<dbReference type="Proteomes" id="UP000295710">
    <property type="component" value="Unassembled WGS sequence"/>
</dbReference>
<name>A0A4R4FAE7_9FIRM</name>
<reference evidence="2 3" key="1">
    <citation type="journal article" date="2016" name="Nat. Microbiol.">
        <title>The Mouse Intestinal Bacterial Collection (miBC) provides host-specific insight into cultured diversity and functional potential of the gut microbiota.</title>
        <authorList>
            <person name="Lagkouvardos I."/>
            <person name="Pukall R."/>
            <person name="Abt B."/>
            <person name="Foesel B.U."/>
            <person name="Meier-Kolthoff J.P."/>
            <person name="Kumar N."/>
            <person name="Bresciani A."/>
            <person name="Martinez I."/>
            <person name="Just S."/>
            <person name="Ziegler C."/>
            <person name="Brugiroux S."/>
            <person name="Garzetti D."/>
            <person name="Wenning M."/>
            <person name="Bui T.P."/>
            <person name="Wang J."/>
            <person name="Hugenholtz F."/>
            <person name="Plugge C.M."/>
            <person name="Peterson D.A."/>
            <person name="Hornef M.W."/>
            <person name="Baines J.F."/>
            <person name="Smidt H."/>
            <person name="Walter J."/>
            <person name="Kristiansen K."/>
            <person name="Nielsen H.B."/>
            <person name="Haller D."/>
            <person name="Overmann J."/>
            <person name="Stecher B."/>
            <person name="Clavel T."/>
        </authorList>
    </citation>
    <scope>NUCLEOTIDE SEQUENCE [LARGE SCALE GENOMIC DNA]</scope>
    <source>
        <strain evidence="2 3">DSM 28560</strain>
    </source>
</reference>
<evidence type="ECO:0000313" key="3">
    <source>
        <dbReference type="Proteomes" id="UP000295710"/>
    </source>
</evidence>
<dbReference type="InterPro" id="IPR029322">
    <property type="entry name" value="DUF4474"/>
</dbReference>